<accession>A0ABP1RWL4</accession>
<gene>
    <name evidence="3" type="ORF">ODALV1_LOCUS26939</name>
</gene>
<dbReference type="InterPro" id="IPR018379">
    <property type="entry name" value="BEN_domain"/>
</dbReference>
<feature type="coiled-coil region" evidence="1">
    <location>
        <begin position="181"/>
        <end position="222"/>
    </location>
</feature>
<evidence type="ECO:0000313" key="4">
    <source>
        <dbReference type="Proteomes" id="UP001642540"/>
    </source>
</evidence>
<sequence>MLSIKLIVSISGIKIVRMKFFVVRWCAENNQFSVIRENNILDGTVRANPDVALGKEVKVSWKNEEYEAVLLAFGNSSFFVQKVKIIDKNVKMYLCFVLGNKKEMDKCCDELAEEAFEQDIGQPIQQSSTSSNLQLTTPTYGARTKKKRRRLENVLSRIATAEELPPADDPPVHLTDWQSLYNLEKEKSEALELKLGRLKERYRQKKAECKELKADMDEKSRMTIADGVHVERGALSTAKLMSTGPATLARNLFRIVFTKEELYGKSLLGKMCNANKNTNQLPSIDSVRRDAVIMYCLSAYGHTSDPTKGKEALMQYRCMKKDVIASLSKYLREVNKSRSGSLAENVSLPVNHADTV</sequence>
<dbReference type="Gene3D" id="1.10.10.2590">
    <property type="entry name" value="BEN domain"/>
    <property type="match status" value="1"/>
</dbReference>
<keyword evidence="1" id="KW-0175">Coiled coil</keyword>
<proteinExistence type="predicted"/>
<feature type="domain" description="BEN" evidence="2">
    <location>
        <begin position="225"/>
        <end position="338"/>
    </location>
</feature>
<comment type="caution">
    <text evidence="3">The sequence shown here is derived from an EMBL/GenBank/DDBJ whole genome shotgun (WGS) entry which is preliminary data.</text>
</comment>
<dbReference type="Proteomes" id="UP001642540">
    <property type="component" value="Unassembled WGS sequence"/>
</dbReference>
<organism evidence="3 4">
    <name type="scientific">Orchesella dallaii</name>
    <dbReference type="NCBI Taxonomy" id="48710"/>
    <lineage>
        <taxon>Eukaryota</taxon>
        <taxon>Metazoa</taxon>
        <taxon>Ecdysozoa</taxon>
        <taxon>Arthropoda</taxon>
        <taxon>Hexapoda</taxon>
        <taxon>Collembola</taxon>
        <taxon>Entomobryomorpha</taxon>
        <taxon>Entomobryoidea</taxon>
        <taxon>Orchesellidae</taxon>
        <taxon>Orchesellinae</taxon>
        <taxon>Orchesella</taxon>
    </lineage>
</organism>
<evidence type="ECO:0000313" key="3">
    <source>
        <dbReference type="EMBL" id="CAL8137491.1"/>
    </source>
</evidence>
<reference evidence="3 4" key="1">
    <citation type="submission" date="2024-08" db="EMBL/GenBank/DDBJ databases">
        <authorList>
            <person name="Cucini C."/>
            <person name="Frati F."/>
        </authorList>
    </citation>
    <scope>NUCLEOTIDE SEQUENCE [LARGE SCALE GENOMIC DNA]</scope>
</reference>
<evidence type="ECO:0000259" key="2">
    <source>
        <dbReference type="PROSITE" id="PS51457"/>
    </source>
</evidence>
<dbReference type="PROSITE" id="PS51457">
    <property type="entry name" value="BEN"/>
    <property type="match status" value="1"/>
</dbReference>
<protein>
    <recommendedName>
        <fullName evidence="2">BEN domain-containing protein</fullName>
    </recommendedName>
</protein>
<dbReference type="EMBL" id="CAXLJM020000118">
    <property type="protein sequence ID" value="CAL8137491.1"/>
    <property type="molecule type" value="Genomic_DNA"/>
</dbReference>
<evidence type="ECO:0000256" key="1">
    <source>
        <dbReference type="SAM" id="Coils"/>
    </source>
</evidence>
<name>A0ABP1RWL4_9HEXA</name>
<keyword evidence="4" id="KW-1185">Reference proteome</keyword>